<accession>A0AA36EDC5</accession>
<evidence type="ECO:0000313" key="3">
    <source>
        <dbReference type="Proteomes" id="UP001177003"/>
    </source>
</evidence>
<proteinExistence type="predicted"/>
<evidence type="ECO:0000313" key="2">
    <source>
        <dbReference type="EMBL" id="CAI9292271.1"/>
    </source>
</evidence>
<feature type="transmembrane region" description="Helical" evidence="1">
    <location>
        <begin position="33"/>
        <end position="53"/>
    </location>
</feature>
<protein>
    <submittedName>
        <fullName evidence="2">Uncharacterized protein</fullName>
    </submittedName>
</protein>
<keyword evidence="1" id="KW-0472">Membrane</keyword>
<dbReference type="PANTHER" id="PTHR34115:SF5">
    <property type="entry name" value="PROTEIN, PUTATIVE-RELATED"/>
    <property type="match status" value="1"/>
</dbReference>
<keyword evidence="3" id="KW-1185">Reference proteome</keyword>
<keyword evidence="1" id="KW-1133">Transmembrane helix</keyword>
<organism evidence="2 3">
    <name type="scientific">Lactuca saligna</name>
    <name type="common">Willowleaf lettuce</name>
    <dbReference type="NCBI Taxonomy" id="75948"/>
    <lineage>
        <taxon>Eukaryota</taxon>
        <taxon>Viridiplantae</taxon>
        <taxon>Streptophyta</taxon>
        <taxon>Embryophyta</taxon>
        <taxon>Tracheophyta</taxon>
        <taxon>Spermatophyta</taxon>
        <taxon>Magnoliopsida</taxon>
        <taxon>eudicotyledons</taxon>
        <taxon>Gunneridae</taxon>
        <taxon>Pentapetalae</taxon>
        <taxon>asterids</taxon>
        <taxon>campanulids</taxon>
        <taxon>Asterales</taxon>
        <taxon>Asteraceae</taxon>
        <taxon>Cichorioideae</taxon>
        <taxon>Cichorieae</taxon>
        <taxon>Lactucinae</taxon>
        <taxon>Lactuca</taxon>
    </lineage>
</organism>
<reference evidence="2" key="1">
    <citation type="submission" date="2023-04" db="EMBL/GenBank/DDBJ databases">
        <authorList>
            <person name="Vijverberg K."/>
            <person name="Xiong W."/>
            <person name="Schranz E."/>
        </authorList>
    </citation>
    <scope>NUCLEOTIDE SEQUENCE</scope>
</reference>
<dbReference type="AlphaFoldDB" id="A0AA36EDC5"/>
<gene>
    <name evidence="2" type="ORF">LSALG_LOCUS31354</name>
</gene>
<sequence>MPISQELAVCIPLPELPETASQPPSWFRTCSSMLHHVHVVILLGVYASLIELLQLKYQSKKESVFETHTCFMSISMAAIIIFAPNYWILYHINNKNSNTTTRLSSPSLPHKILVSLAFFSIILAILSLVFVLLLPQNLMWIGYLATCLLIIAILAYTSIDKVTSLGRNTHMEISNLVNYIRNKL</sequence>
<dbReference type="EMBL" id="OX465083">
    <property type="protein sequence ID" value="CAI9292271.1"/>
    <property type="molecule type" value="Genomic_DNA"/>
</dbReference>
<dbReference type="PANTHER" id="PTHR34115">
    <property type="entry name" value="PROTEIN, PUTATIVE-RELATED"/>
    <property type="match status" value="1"/>
</dbReference>
<dbReference type="Proteomes" id="UP001177003">
    <property type="component" value="Chromosome 7"/>
</dbReference>
<feature type="transmembrane region" description="Helical" evidence="1">
    <location>
        <begin position="140"/>
        <end position="159"/>
    </location>
</feature>
<feature type="transmembrane region" description="Helical" evidence="1">
    <location>
        <begin position="74"/>
        <end position="92"/>
    </location>
</feature>
<evidence type="ECO:0000256" key="1">
    <source>
        <dbReference type="SAM" id="Phobius"/>
    </source>
</evidence>
<name>A0AA36EDC5_LACSI</name>
<dbReference type="InterPro" id="IPR053258">
    <property type="entry name" value="Ca-permeable_cation_channel"/>
</dbReference>
<keyword evidence="1" id="KW-0812">Transmembrane</keyword>
<feature type="transmembrane region" description="Helical" evidence="1">
    <location>
        <begin position="112"/>
        <end position="133"/>
    </location>
</feature>